<dbReference type="Gene3D" id="2.40.110.10">
    <property type="entry name" value="Butyryl-CoA Dehydrogenase, subunit A, domain 2"/>
    <property type="match status" value="1"/>
</dbReference>
<dbReference type="InterPro" id="IPR036250">
    <property type="entry name" value="AcylCo_DH-like_C"/>
</dbReference>
<keyword evidence="1" id="KW-0812">Transmembrane</keyword>
<keyword evidence="1" id="KW-0472">Membrane</keyword>
<accession>S8EXI9</accession>
<dbReference type="AlphaFoldDB" id="S8EXI9"/>
<dbReference type="eggNOG" id="KOG0135">
    <property type="taxonomic scope" value="Eukaryota"/>
</dbReference>
<reference evidence="2 3" key="1">
    <citation type="journal article" date="2012" name="Science">
        <title>The Paleozoic origin of enzymatic lignin decomposition reconstructed from 31 fungal genomes.</title>
        <authorList>
            <person name="Floudas D."/>
            <person name="Binder M."/>
            <person name="Riley R."/>
            <person name="Barry K."/>
            <person name="Blanchette R.A."/>
            <person name="Henrissat B."/>
            <person name="Martinez A.T."/>
            <person name="Otillar R."/>
            <person name="Spatafora J.W."/>
            <person name="Yadav J.S."/>
            <person name="Aerts A."/>
            <person name="Benoit I."/>
            <person name="Boyd A."/>
            <person name="Carlson A."/>
            <person name="Copeland A."/>
            <person name="Coutinho P.M."/>
            <person name="de Vries R.P."/>
            <person name="Ferreira P."/>
            <person name="Findley K."/>
            <person name="Foster B."/>
            <person name="Gaskell J."/>
            <person name="Glotzer D."/>
            <person name="Gorecki P."/>
            <person name="Heitman J."/>
            <person name="Hesse C."/>
            <person name="Hori C."/>
            <person name="Igarashi K."/>
            <person name="Jurgens J.A."/>
            <person name="Kallen N."/>
            <person name="Kersten P."/>
            <person name="Kohler A."/>
            <person name="Kuees U."/>
            <person name="Kumar T.K.A."/>
            <person name="Kuo A."/>
            <person name="LaButti K."/>
            <person name="Larrondo L.F."/>
            <person name="Lindquist E."/>
            <person name="Ling A."/>
            <person name="Lombard V."/>
            <person name="Lucas S."/>
            <person name="Lundell T."/>
            <person name="Martin R."/>
            <person name="McLaughlin D.J."/>
            <person name="Morgenstern I."/>
            <person name="Morin E."/>
            <person name="Murat C."/>
            <person name="Nagy L.G."/>
            <person name="Nolan M."/>
            <person name="Ohm R.A."/>
            <person name="Patyshakuliyeva A."/>
            <person name="Rokas A."/>
            <person name="Ruiz-Duenas F.J."/>
            <person name="Sabat G."/>
            <person name="Salamov A."/>
            <person name="Samejima M."/>
            <person name="Schmutz J."/>
            <person name="Slot J.C."/>
            <person name="St John F."/>
            <person name="Stenlid J."/>
            <person name="Sun H."/>
            <person name="Sun S."/>
            <person name="Syed K."/>
            <person name="Tsang A."/>
            <person name="Wiebenga A."/>
            <person name="Young D."/>
            <person name="Pisabarro A."/>
            <person name="Eastwood D.C."/>
            <person name="Martin F."/>
            <person name="Cullen D."/>
            <person name="Grigoriev I.V."/>
            <person name="Hibbett D.S."/>
        </authorList>
    </citation>
    <scope>NUCLEOTIDE SEQUENCE</scope>
    <source>
        <strain evidence="3">FP-58527</strain>
    </source>
</reference>
<dbReference type="GO" id="GO:0071949">
    <property type="term" value="F:FAD binding"/>
    <property type="evidence" value="ECO:0007669"/>
    <property type="project" value="InterPro"/>
</dbReference>
<dbReference type="SUPFAM" id="SSF56645">
    <property type="entry name" value="Acyl-CoA dehydrogenase NM domain-like"/>
    <property type="match status" value="1"/>
</dbReference>
<dbReference type="STRING" id="743788.S8EXI9"/>
<dbReference type="GO" id="GO:0003997">
    <property type="term" value="F:acyl-CoA oxidase activity"/>
    <property type="evidence" value="ECO:0007669"/>
    <property type="project" value="InterPro"/>
</dbReference>
<dbReference type="SUPFAM" id="SSF47203">
    <property type="entry name" value="Acyl-CoA dehydrogenase C-terminal domain-like"/>
    <property type="match status" value="1"/>
</dbReference>
<dbReference type="GO" id="GO:0005504">
    <property type="term" value="F:fatty acid binding"/>
    <property type="evidence" value="ECO:0007669"/>
    <property type="project" value="TreeGrafter"/>
</dbReference>
<dbReference type="Proteomes" id="UP000015241">
    <property type="component" value="Unassembled WGS sequence"/>
</dbReference>
<gene>
    <name evidence="2" type="ORF">FOMPIDRAFT_1033445</name>
</gene>
<evidence type="ECO:0000313" key="2">
    <source>
        <dbReference type="EMBL" id="EPS94260.1"/>
    </source>
</evidence>
<dbReference type="EMBL" id="KE504239">
    <property type="protein sequence ID" value="EPS94260.1"/>
    <property type="molecule type" value="Genomic_DNA"/>
</dbReference>
<dbReference type="InterPro" id="IPR012258">
    <property type="entry name" value="Acyl-CoA_oxidase"/>
</dbReference>
<keyword evidence="1" id="KW-1133">Transmembrane helix</keyword>
<dbReference type="OrthoDB" id="538336at2759"/>
<name>S8EXI9_FOMSC</name>
<evidence type="ECO:0008006" key="4">
    <source>
        <dbReference type="Google" id="ProtNLM"/>
    </source>
</evidence>
<evidence type="ECO:0000313" key="3">
    <source>
        <dbReference type="Proteomes" id="UP000015241"/>
    </source>
</evidence>
<dbReference type="GO" id="GO:0005777">
    <property type="term" value="C:peroxisome"/>
    <property type="evidence" value="ECO:0007669"/>
    <property type="project" value="InterPro"/>
</dbReference>
<feature type="transmembrane region" description="Helical" evidence="1">
    <location>
        <begin position="255"/>
        <end position="277"/>
    </location>
</feature>
<dbReference type="HOGENOM" id="CLU_028041_1_0_1"/>
<dbReference type="Gene3D" id="1.20.140.10">
    <property type="entry name" value="Butyryl-CoA Dehydrogenase, subunit A, domain 3"/>
    <property type="match status" value="1"/>
</dbReference>
<keyword evidence="3" id="KW-1185">Reference proteome</keyword>
<dbReference type="InParanoid" id="S8EXI9"/>
<dbReference type="GO" id="GO:0055088">
    <property type="term" value="P:lipid homeostasis"/>
    <property type="evidence" value="ECO:0007669"/>
    <property type="project" value="TreeGrafter"/>
</dbReference>
<evidence type="ECO:0000256" key="1">
    <source>
        <dbReference type="SAM" id="Phobius"/>
    </source>
</evidence>
<proteinExistence type="predicted"/>
<dbReference type="GO" id="GO:0033540">
    <property type="term" value="P:fatty acid beta-oxidation using acyl-CoA oxidase"/>
    <property type="evidence" value="ECO:0007669"/>
    <property type="project" value="TreeGrafter"/>
</dbReference>
<dbReference type="InterPro" id="IPR046373">
    <property type="entry name" value="Acyl-CoA_Oxase/DH_mid-dom_sf"/>
</dbReference>
<sequence>MAYFWHPSFDARPEFLSPEERVLLSYDRAIAVLQSCEPSSMDTTELSLHDIQTSTRAFIDMHRHPIMALDAACTNILACSINLFVGTLIPALPQRPSLLPIILQVLRGDAFGNFLLTEVDHGLDIMSLETIAMKVPDGFILRTPTHGSRKFMPPTTPHPRVAKFAVVFARVLEANIDCGIHPFLIKTSEAGHMCPGVSSVLLPSRSGTCPLDYAITSFDDIKLPFHAFLGSTLTPTHDHHATLKRYIGRIAIGQITIAMMALTGLNIASYLGAVYSLRRQVRSPKGLLNPIIQFRTQQLPVLYSIAIARVLSAWADEVSQALQGSQGDDTALQGQAVVFKNTVLRLAIPSLRNVGERLGTQGTFGHNFISQFEMDMRGFVIAEGDVATTSIRLYSELLQQKCKLSTPIHHDTPLSKHATGLFTRSMETLKGLDGVHRDPRFNRLILPQCERGILALGCSQAYSSALERRVPLPLLNLFECAAIGLDPGWYAEELKISEGERILLEDNAVQAALPHLQEYVDILHIPQIPPAPITSDLAWSTWVDHLRRYSTSKVRS</sequence>
<dbReference type="PANTHER" id="PTHR10909">
    <property type="entry name" value="ELECTRON TRANSPORT OXIDOREDUCTASE"/>
    <property type="match status" value="1"/>
</dbReference>
<dbReference type="InterPro" id="IPR009100">
    <property type="entry name" value="AcylCoA_DH/oxidase_NM_dom_sf"/>
</dbReference>
<protein>
    <recommendedName>
        <fullName evidence="4">Acyl-CoA dehydrogenase NM domain-like protein</fullName>
    </recommendedName>
</protein>
<dbReference type="PANTHER" id="PTHR10909:SF382">
    <property type="entry name" value="ACYL-COENZYME A OXIDASE"/>
    <property type="match status" value="1"/>
</dbReference>
<organism evidence="2 3">
    <name type="scientific">Fomitopsis schrenkii</name>
    <name type="common">Brown rot fungus</name>
    <dbReference type="NCBI Taxonomy" id="2126942"/>
    <lineage>
        <taxon>Eukaryota</taxon>
        <taxon>Fungi</taxon>
        <taxon>Dikarya</taxon>
        <taxon>Basidiomycota</taxon>
        <taxon>Agaricomycotina</taxon>
        <taxon>Agaricomycetes</taxon>
        <taxon>Polyporales</taxon>
        <taxon>Fomitopsis</taxon>
    </lineage>
</organism>